<keyword evidence="9 13" id="KW-0067">ATP-binding</keyword>
<dbReference type="Pfam" id="PF09190">
    <property type="entry name" value="DALR_2"/>
    <property type="match status" value="1"/>
</dbReference>
<dbReference type="HAMAP" id="MF_00041">
    <property type="entry name" value="Cys_tRNA_synth"/>
    <property type="match status" value="1"/>
</dbReference>
<feature type="binding site" evidence="13">
    <location>
        <position position="234"/>
    </location>
    <ligand>
        <name>Zn(2+)</name>
        <dbReference type="ChEBI" id="CHEBI:29105"/>
    </ligand>
</feature>
<evidence type="ECO:0000256" key="1">
    <source>
        <dbReference type="ARBA" id="ARBA00004496"/>
    </source>
</evidence>
<evidence type="ECO:0000313" key="16">
    <source>
        <dbReference type="Proteomes" id="UP000293550"/>
    </source>
</evidence>
<feature type="binding site" evidence="13">
    <location>
        <position position="238"/>
    </location>
    <ligand>
        <name>Zn(2+)</name>
        <dbReference type="ChEBI" id="CHEBI:29105"/>
    </ligand>
</feature>
<feature type="binding site" evidence="13">
    <location>
        <position position="270"/>
    </location>
    <ligand>
        <name>ATP</name>
        <dbReference type="ChEBI" id="CHEBI:30616"/>
    </ligand>
</feature>
<evidence type="ECO:0000256" key="13">
    <source>
        <dbReference type="HAMAP-Rule" id="MF_00041"/>
    </source>
</evidence>
<dbReference type="CDD" id="cd00672">
    <property type="entry name" value="CysRS_core"/>
    <property type="match status" value="1"/>
</dbReference>
<evidence type="ECO:0000256" key="6">
    <source>
        <dbReference type="ARBA" id="ARBA00022723"/>
    </source>
</evidence>
<dbReference type="SUPFAM" id="SSF47323">
    <property type="entry name" value="Anticodon-binding domain of a subclass of class I aminoacyl-tRNA synthetases"/>
    <property type="match status" value="1"/>
</dbReference>
<name>A0A4Q7DJJ7_9PROT</name>
<evidence type="ECO:0000256" key="9">
    <source>
        <dbReference type="ARBA" id="ARBA00022840"/>
    </source>
</evidence>
<evidence type="ECO:0000256" key="5">
    <source>
        <dbReference type="ARBA" id="ARBA00022598"/>
    </source>
</evidence>
<dbReference type="NCBIfam" id="TIGR00435">
    <property type="entry name" value="cysS"/>
    <property type="match status" value="1"/>
</dbReference>
<accession>A0A4Q7DJJ7</accession>
<evidence type="ECO:0000256" key="12">
    <source>
        <dbReference type="ARBA" id="ARBA00047398"/>
    </source>
</evidence>
<feature type="domain" description="Cysteinyl-tRNA synthetase class Ia DALR" evidence="14">
    <location>
        <begin position="340"/>
        <end position="399"/>
    </location>
</feature>
<evidence type="ECO:0000256" key="4">
    <source>
        <dbReference type="ARBA" id="ARBA00022490"/>
    </source>
</evidence>
<comment type="caution">
    <text evidence="15">The sequence shown here is derived from an EMBL/GenBank/DDBJ whole genome shotgun (WGS) entry which is preliminary data.</text>
</comment>
<feature type="short sequence motif" description="'HIGH' region" evidence="13">
    <location>
        <begin position="31"/>
        <end position="41"/>
    </location>
</feature>
<dbReference type="InterPro" id="IPR015803">
    <property type="entry name" value="Cys-tRNA-ligase"/>
</dbReference>
<dbReference type="GO" id="GO:0004817">
    <property type="term" value="F:cysteine-tRNA ligase activity"/>
    <property type="evidence" value="ECO:0007669"/>
    <property type="project" value="UniProtKB-UniRule"/>
</dbReference>
<keyword evidence="6 13" id="KW-0479">Metal-binding</keyword>
<dbReference type="EMBL" id="SCFB01000002">
    <property type="protein sequence ID" value="RZI46922.1"/>
    <property type="molecule type" value="Genomic_DNA"/>
</dbReference>
<evidence type="ECO:0000259" key="14">
    <source>
        <dbReference type="SMART" id="SM00840"/>
    </source>
</evidence>
<feature type="binding site" evidence="13">
    <location>
        <position position="209"/>
    </location>
    <ligand>
        <name>Zn(2+)</name>
        <dbReference type="ChEBI" id="CHEBI:29105"/>
    </ligand>
</feature>
<organism evidence="15 16">
    <name type="scientific">Candidatus Finniella inopinata</name>
    <dbReference type="NCBI Taxonomy" id="1696036"/>
    <lineage>
        <taxon>Bacteria</taxon>
        <taxon>Pseudomonadati</taxon>
        <taxon>Pseudomonadota</taxon>
        <taxon>Alphaproteobacteria</taxon>
        <taxon>Holosporales</taxon>
        <taxon>Candidatus Paracaedibacteraceae</taxon>
        <taxon>Candidatus Finniella</taxon>
    </lineage>
</organism>
<keyword evidence="5 13" id="KW-0436">Ligase</keyword>
<dbReference type="RefSeq" id="WP_130153392.1">
    <property type="nucleotide sequence ID" value="NZ_SCFB01000002.1"/>
</dbReference>
<keyword evidence="11 13" id="KW-0030">Aminoacyl-tRNA synthetase</keyword>
<dbReference type="Pfam" id="PF23493">
    <property type="entry name" value="CysS_C"/>
    <property type="match status" value="1"/>
</dbReference>
<comment type="similarity">
    <text evidence="2 13">Belongs to the class-I aminoacyl-tRNA synthetase family.</text>
</comment>
<dbReference type="Pfam" id="PF01406">
    <property type="entry name" value="tRNA-synt_1e"/>
    <property type="match status" value="1"/>
</dbReference>
<dbReference type="SUPFAM" id="SSF52374">
    <property type="entry name" value="Nucleotidylyl transferase"/>
    <property type="match status" value="1"/>
</dbReference>
<keyword evidence="8 13" id="KW-0862">Zinc</keyword>
<dbReference type="Gene3D" id="1.20.120.1910">
    <property type="entry name" value="Cysteine-tRNA ligase, C-terminal anti-codon recognition domain"/>
    <property type="match status" value="1"/>
</dbReference>
<dbReference type="EC" id="6.1.1.16" evidence="13"/>
<dbReference type="FunFam" id="3.40.50.620:FF:000068">
    <property type="entry name" value="Cysteine--tRNA ligase"/>
    <property type="match status" value="1"/>
</dbReference>
<proteinExistence type="inferred from homology"/>
<keyword evidence="16" id="KW-1185">Reference proteome</keyword>
<dbReference type="GO" id="GO:0005829">
    <property type="term" value="C:cytosol"/>
    <property type="evidence" value="ECO:0007669"/>
    <property type="project" value="TreeGrafter"/>
</dbReference>
<dbReference type="InterPro" id="IPR009080">
    <property type="entry name" value="tRNAsynth_Ia_anticodon-bd"/>
</dbReference>
<dbReference type="GO" id="GO:0005524">
    <property type="term" value="F:ATP binding"/>
    <property type="evidence" value="ECO:0007669"/>
    <property type="project" value="UniProtKB-UniRule"/>
</dbReference>
<evidence type="ECO:0000256" key="10">
    <source>
        <dbReference type="ARBA" id="ARBA00022917"/>
    </source>
</evidence>
<dbReference type="GO" id="GO:0008270">
    <property type="term" value="F:zinc ion binding"/>
    <property type="evidence" value="ECO:0007669"/>
    <property type="project" value="UniProtKB-UniRule"/>
</dbReference>
<evidence type="ECO:0000256" key="3">
    <source>
        <dbReference type="ARBA" id="ARBA00011245"/>
    </source>
</evidence>
<evidence type="ECO:0000313" key="15">
    <source>
        <dbReference type="EMBL" id="RZI46922.1"/>
    </source>
</evidence>
<dbReference type="Proteomes" id="UP000293550">
    <property type="component" value="Unassembled WGS sequence"/>
</dbReference>
<evidence type="ECO:0000256" key="2">
    <source>
        <dbReference type="ARBA" id="ARBA00005594"/>
    </source>
</evidence>
<keyword evidence="7 13" id="KW-0547">Nucleotide-binding</keyword>
<dbReference type="PRINTS" id="PR00983">
    <property type="entry name" value="TRNASYNTHCYS"/>
</dbReference>
<sequence>MSLILYNSLTRQKEPFQPIDTNHVGMYVCGPTVYDRAHLGNARPVVVFDVLFRLLKQLYPKVTYARNITDVDDKINAACLARDIPIHQLTAETTAAYHQDMDALGALSPDHEPRATAHIPQMTQMILTLIDKGYAYEAEGHVLFLVEKYSDYGDLSRRNQDELLAGARVEVAPYKRNPQDFVLWKPSTAEQPGWESPWGRGRPGWHIECSAMSAEYLGQTFDIHGGGIDLIFPHHENERAQSCCAHGTEKMARYWMHNGHLTVSGSKMSKSLGNFFTVHDLLKNHRGETIRLALLTTHYRQPLDWRPDLLTQAKQTLDRWYGLLNSVDLILNEAEQGDENVFKALQDDLNTPQAIVELHALAHEAYKTESSVEKIKLAQRFKKSADLLGLLQQNPQQWLQQEPTCLTTQEIESLIHQRHQARQNRDFAGADEIRKSLLEKGIQLEDKDGQTFWRSV</sequence>
<dbReference type="InterPro" id="IPR024909">
    <property type="entry name" value="Cys-tRNA/MSH_ligase"/>
</dbReference>
<dbReference type="PANTHER" id="PTHR10890">
    <property type="entry name" value="CYSTEINYL-TRNA SYNTHETASE"/>
    <property type="match status" value="1"/>
</dbReference>
<protein>
    <recommendedName>
        <fullName evidence="13">Cysteine--tRNA ligase</fullName>
        <ecNumber evidence="13">6.1.1.16</ecNumber>
    </recommendedName>
    <alternativeName>
        <fullName evidence="13">Cysteinyl-tRNA synthetase</fullName>
        <shortName evidence="13">CysRS</shortName>
    </alternativeName>
</protein>
<evidence type="ECO:0000256" key="7">
    <source>
        <dbReference type="ARBA" id="ARBA00022741"/>
    </source>
</evidence>
<comment type="catalytic activity">
    <reaction evidence="12 13">
        <text>tRNA(Cys) + L-cysteine + ATP = L-cysteinyl-tRNA(Cys) + AMP + diphosphate</text>
        <dbReference type="Rhea" id="RHEA:17773"/>
        <dbReference type="Rhea" id="RHEA-COMP:9661"/>
        <dbReference type="Rhea" id="RHEA-COMP:9679"/>
        <dbReference type="ChEBI" id="CHEBI:30616"/>
        <dbReference type="ChEBI" id="CHEBI:33019"/>
        <dbReference type="ChEBI" id="CHEBI:35235"/>
        <dbReference type="ChEBI" id="CHEBI:78442"/>
        <dbReference type="ChEBI" id="CHEBI:78517"/>
        <dbReference type="ChEBI" id="CHEBI:456215"/>
        <dbReference type="EC" id="6.1.1.16"/>
    </reaction>
</comment>
<dbReference type="SMART" id="SM00840">
    <property type="entry name" value="DALR_2"/>
    <property type="match status" value="1"/>
</dbReference>
<comment type="subunit">
    <text evidence="3 13">Monomer.</text>
</comment>
<dbReference type="InterPro" id="IPR032678">
    <property type="entry name" value="tRNA-synt_1_cat_dom"/>
</dbReference>
<comment type="cofactor">
    <cofactor evidence="13">
        <name>Zn(2+)</name>
        <dbReference type="ChEBI" id="CHEBI:29105"/>
    </cofactor>
    <text evidence="13">Binds 1 zinc ion per subunit.</text>
</comment>
<dbReference type="OrthoDB" id="9815130at2"/>
<dbReference type="AlphaFoldDB" id="A0A4Q7DJJ7"/>
<reference evidence="15 16" key="1">
    <citation type="submission" date="2018-10" db="EMBL/GenBank/DDBJ databases">
        <title>An updated phylogeny of the Alphaproteobacteria reveals that the parasitic Rickettsiales and Holosporales have independent origins.</title>
        <authorList>
            <person name="Munoz-Gomez S.A."/>
            <person name="Hess S."/>
            <person name="Burger G."/>
            <person name="Lang B.F."/>
            <person name="Susko E."/>
            <person name="Slamovits C.H."/>
            <person name="Roger A.J."/>
        </authorList>
    </citation>
    <scope>NUCLEOTIDE SEQUENCE [LARGE SCALE GENOMIC DNA]</scope>
    <source>
        <strain evidence="15">HOLO01</strain>
    </source>
</reference>
<dbReference type="Gene3D" id="3.40.50.620">
    <property type="entry name" value="HUPs"/>
    <property type="match status" value="1"/>
</dbReference>
<dbReference type="GO" id="GO:0006423">
    <property type="term" value="P:cysteinyl-tRNA aminoacylation"/>
    <property type="evidence" value="ECO:0007669"/>
    <property type="project" value="UniProtKB-UniRule"/>
</dbReference>
<evidence type="ECO:0000256" key="11">
    <source>
        <dbReference type="ARBA" id="ARBA00023146"/>
    </source>
</evidence>
<dbReference type="PANTHER" id="PTHR10890:SF3">
    <property type="entry name" value="CYSTEINE--TRNA LIGASE, CYTOPLASMIC"/>
    <property type="match status" value="1"/>
</dbReference>
<evidence type="ECO:0000256" key="8">
    <source>
        <dbReference type="ARBA" id="ARBA00022833"/>
    </source>
</evidence>
<feature type="binding site" evidence="13">
    <location>
        <position position="29"/>
    </location>
    <ligand>
        <name>Zn(2+)</name>
        <dbReference type="ChEBI" id="CHEBI:29105"/>
    </ligand>
</feature>
<comment type="subcellular location">
    <subcellularLocation>
        <location evidence="1 13">Cytoplasm</location>
    </subcellularLocation>
</comment>
<dbReference type="InterPro" id="IPR015273">
    <property type="entry name" value="Cys-tRNA-synt_Ia_DALR"/>
</dbReference>
<gene>
    <name evidence="13" type="primary">cysS</name>
    <name evidence="15" type="ORF">EQU50_01470</name>
</gene>
<dbReference type="InterPro" id="IPR056411">
    <property type="entry name" value="CysS_C"/>
</dbReference>
<keyword evidence="4 13" id="KW-0963">Cytoplasm</keyword>
<feature type="short sequence motif" description="'KMSKS' region" evidence="13">
    <location>
        <begin position="267"/>
        <end position="271"/>
    </location>
</feature>
<dbReference type="InterPro" id="IPR014729">
    <property type="entry name" value="Rossmann-like_a/b/a_fold"/>
</dbReference>
<keyword evidence="10 13" id="KW-0648">Protein biosynthesis</keyword>